<dbReference type="InterPro" id="IPR024981">
    <property type="entry name" value="DUF3887"/>
</dbReference>
<dbReference type="InParanoid" id="D1Z193"/>
<gene>
    <name evidence="2" type="ordered locus">MCP_2393</name>
</gene>
<accession>D1Z193</accession>
<dbReference type="Gene3D" id="3.10.450.590">
    <property type="match status" value="1"/>
</dbReference>
<name>D1Z193_METPS</name>
<dbReference type="RefSeq" id="WP_012901139.1">
    <property type="nucleotide sequence ID" value="NC_013665.1"/>
</dbReference>
<organism evidence="2 3">
    <name type="scientific">Methanocella paludicola (strain DSM 17711 / JCM 13418 / NBRC 101707 / SANAE)</name>
    <dbReference type="NCBI Taxonomy" id="304371"/>
    <lineage>
        <taxon>Archaea</taxon>
        <taxon>Methanobacteriati</taxon>
        <taxon>Methanobacteriota</taxon>
        <taxon>Stenosarchaea group</taxon>
        <taxon>Methanomicrobia</taxon>
        <taxon>Methanocellales</taxon>
        <taxon>Methanocellaceae</taxon>
        <taxon>Methanocella</taxon>
    </lineage>
</organism>
<evidence type="ECO:0000313" key="2">
    <source>
        <dbReference type="EMBL" id="BAI62465.1"/>
    </source>
</evidence>
<protein>
    <recommendedName>
        <fullName evidence="1">DUF3887 domain-containing protein</fullName>
    </recommendedName>
</protein>
<reference evidence="2 3" key="1">
    <citation type="journal article" date="2007" name="Appl. Environ. Microbiol.">
        <title>Isolation of key methanogens for global methane emission from rice paddy fields: a novel isolate affiliated with the clone cluster rice cluster I.</title>
        <authorList>
            <person name="Sakai S."/>
            <person name="Imachi H."/>
            <person name="Sekiguchi Y."/>
            <person name="Ohashi A."/>
            <person name="Harada H."/>
            <person name="Kamagata Y."/>
        </authorList>
    </citation>
    <scope>NUCLEOTIDE SEQUENCE [LARGE SCALE GENOMIC DNA]</scope>
    <source>
        <strain evidence="3">DSM 17711 / JCM 13418 / NBRC 101707 / SANAE</strain>
    </source>
</reference>
<dbReference type="STRING" id="304371.MCP_2393"/>
<dbReference type="EMBL" id="AP011532">
    <property type="protein sequence ID" value="BAI62465.1"/>
    <property type="molecule type" value="Genomic_DNA"/>
</dbReference>
<keyword evidence="3" id="KW-1185">Reference proteome</keyword>
<dbReference type="eggNOG" id="arCOG06529">
    <property type="taxonomic scope" value="Archaea"/>
</dbReference>
<dbReference type="PROSITE" id="PS51257">
    <property type="entry name" value="PROKAR_LIPOPROTEIN"/>
    <property type="match status" value="1"/>
</dbReference>
<evidence type="ECO:0000259" key="1">
    <source>
        <dbReference type="Pfam" id="PF13026"/>
    </source>
</evidence>
<dbReference type="AlphaFoldDB" id="D1Z193"/>
<dbReference type="Proteomes" id="UP000001882">
    <property type="component" value="Chromosome"/>
</dbReference>
<dbReference type="Pfam" id="PF13026">
    <property type="entry name" value="DUF3887"/>
    <property type="match status" value="1"/>
</dbReference>
<dbReference type="OrthoDB" id="384254at2157"/>
<reference evidence="2 3" key="2">
    <citation type="journal article" date="2008" name="Int. J. Syst. Evol. Microbiol.">
        <title>Methanocella paludicola gen. nov., sp. nov., a methane-producing archaeon, the first isolate of the lineage 'Rice Cluster I', and proposal of the new archaeal order Methanocellales ord. nov.</title>
        <authorList>
            <person name="Sakai S."/>
            <person name="Imachi H."/>
            <person name="Hanada S."/>
            <person name="Ohashi A."/>
            <person name="Harada H."/>
            <person name="Kamagata Y."/>
        </authorList>
    </citation>
    <scope>NUCLEOTIDE SEQUENCE [LARGE SCALE GENOMIC DNA]</scope>
    <source>
        <strain evidence="3">DSM 17711 / JCM 13418 / NBRC 101707 / SANAE</strain>
    </source>
</reference>
<proteinExistence type="predicted"/>
<evidence type="ECO:0000313" key="3">
    <source>
        <dbReference type="Proteomes" id="UP000001882"/>
    </source>
</evidence>
<dbReference type="GeneID" id="8682186"/>
<dbReference type="KEGG" id="mpd:MCP_2393"/>
<reference evidence="3" key="3">
    <citation type="journal article" date="2011" name="PLoS ONE">
        <title>Genome sequence of a mesophilic hydrogenotrophic methanogen Methanocella paludicola, the first cultivated representative of the order Methanocellales.</title>
        <authorList>
            <person name="Sakai S."/>
            <person name="Takaki Y."/>
            <person name="Shimamura S."/>
            <person name="Sekine M."/>
            <person name="Tajima T."/>
            <person name="Kosugi H."/>
            <person name="Ichikawa N."/>
            <person name="Tasumi E."/>
            <person name="Hiraki A.T."/>
            <person name="Shimizu A."/>
            <person name="Kato Y."/>
            <person name="Nishiko R."/>
            <person name="Mori K."/>
            <person name="Fujita N."/>
            <person name="Imachi H."/>
            <person name="Takai K."/>
        </authorList>
    </citation>
    <scope>NUCLEOTIDE SEQUENCE [LARGE SCALE GENOMIC DNA]</scope>
    <source>
        <strain evidence="3">DSM 17711 / JCM 13418 / NBRC 101707 / SANAE</strain>
    </source>
</reference>
<sequence>MRYNVFALLLIVMLVAAGAGCISQTVQPPQDAMDAANATADKMFPALNSGEYIVFTQNFSPSMKAAMNESYFNKMIGQMSGQYGRYISRSPTPQASVVGDYNVFVYQCQFEKTKLNVQLTMNKTDVWKVEGFFYR</sequence>
<feature type="domain" description="DUF3887" evidence="1">
    <location>
        <begin position="40"/>
        <end position="123"/>
    </location>
</feature>